<keyword evidence="3" id="KW-1185">Reference proteome</keyword>
<dbReference type="Proteomes" id="UP000285301">
    <property type="component" value="Unassembled WGS sequence"/>
</dbReference>
<dbReference type="SUPFAM" id="SSF47473">
    <property type="entry name" value="EF-hand"/>
    <property type="match status" value="1"/>
</dbReference>
<dbReference type="Pfam" id="PF14513">
    <property type="entry name" value="DAG_kinase_N"/>
    <property type="match status" value="1"/>
</dbReference>
<sequence length="260" mass="28685">DIDLDGFTKFMDIYLEMETPRDLVKRLFLSFIKKMFTSSTINTNNKQISEGKLLKMAVVTSTTACAAVTSHNTGGSLPELAYDSLLSGSTVLTNAGDQKKEGSIDKSHTGTGFAEKLHGLTEKLHQLSHHRSDSDCGSRGRSGSASIHPLVTVTQNCLDKKSSESSLNHSQISHNSSRKSNSSVLVHAIDFKPLRKASSHIDVHLVRVPLKDVICYLSLLEAGRPEDKLEFMFRLYDTDSNGYLDSNVSNFDILFSTMIR</sequence>
<evidence type="ECO:0000259" key="1">
    <source>
        <dbReference type="Pfam" id="PF14513"/>
    </source>
</evidence>
<keyword evidence="2" id="KW-0418">Kinase</keyword>
<proteinExistence type="predicted"/>
<dbReference type="InterPro" id="IPR011992">
    <property type="entry name" value="EF-hand-dom_pair"/>
</dbReference>
<dbReference type="EMBL" id="NCKU01000236">
    <property type="protein sequence ID" value="RWS16390.1"/>
    <property type="molecule type" value="Genomic_DNA"/>
</dbReference>
<dbReference type="Gene3D" id="1.10.238.110">
    <property type="entry name" value="Diacylglycerol kinase alpha"/>
    <property type="match status" value="2"/>
</dbReference>
<reference evidence="2 3" key="1">
    <citation type="journal article" date="2018" name="Gigascience">
        <title>Genomes of trombidid mites reveal novel predicted allergens and laterally-transferred genes associated with secondary metabolism.</title>
        <authorList>
            <person name="Dong X."/>
            <person name="Chaisiri K."/>
            <person name="Xia D."/>
            <person name="Armstrong S.D."/>
            <person name="Fang Y."/>
            <person name="Donnelly M.J."/>
            <person name="Kadowaki T."/>
            <person name="McGarry J.W."/>
            <person name="Darby A.C."/>
            <person name="Makepeace B.L."/>
        </authorList>
    </citation>
    <scope>NUCLEOTIDE SEQUENCE [LARGE SCALE GENOMIC DNA]</scope>
    <source>
        <strain evidence="2">UoL-WK</strain>
    </source>
</reference>
<dbReference type="STRING" id="1965070.A0A443RM94"/>
<name>A0A443RM94_9ACAR</name>
<gene>
    <name evidence="2" type="ORF">B4U79_04872</name>
</gene>
<dbReference type="OrthoDB" id="242257at2759"/>
<evidence type="ECO:0000313" key="3">
    <source>
        <dbReference type="Proteomes" id="UP000285301"/>
    </source>
</evidence>
<evidence type="ECO:0000313" key="2">
    <source>
        <dbReference type="EMBL" id="RWS16390.1"/>
    </source>
</evidence>
<comment type="caution">
    <text evidence="2">The sequence shown here is derived from an EMBL/GenBank/DDBJ whole genome shotgun (WGS) entry which is preliminary data.</text>
</comment>
<protein>
    <submittedName>
        <fullName evidence="2">Diacylglycerol kinase 1-like protein</fullName>
    </submittedName>
</protein>
<keyword evidence="2" id="KW-0808">Transferase</keyword>
<dbReference type="AlphaFoldDB" id="A0A443RM94"/>
<accession>A0A443RM94</accession>
<dbReference type="InterPro" id="IPR029477">
    <property type="entry name" value="DAG_kinase_typeI_N"/>
</dbReference>
<feature type="domain" description="Diacylglycerol kinase type I N-terminal" evidence="1">
    <location>
        <begin position="2"/>
        <end position="224"/>
    </location>
</feature>
<dbReference type="GO" id="GO:0016301">
    <property type="term" value="F:kinase activity"/>
    <property type="evidence" value="ECO:0007669"/>
    <property type="project" value="UniProtKB-KW"/>
</dbReference>
<dbReference type="InterPro" id="IPR038199">
    <property type="entry name" value="DGK_typeI_N_sf"/>
</dbReference>
<feature type="non-terminal residue" evidence="2">
    <location>
        <position position="1"/>
    </location>
</feature>
<organism evidence="2 3">
    <name type="scientific">Dinothrombium tinctorium</name>
    <dbReference type="NCBI Taxonomy" id="1965070"/>
    <lineage>
        <taxon>Eukaryota</taxon>
        <taxon>Metazoa</taxon>
        <taxon>Ecdysozoa</taxon>
        <taxon>Arthropoda</taxon>
        <taxon>Chelicerata</taxon>
        <taxon>Arachnida</taxon>
        <taxon>Acari</taxon>
        <taxon>Acariformes</taxon>
        <taxon>Trombidiformes</taxon>
        <taxon>Prostigmata</taxon>
        <taxon>Anystina</taxon>
        <taxon>Parasitengona</taxon>
        <taxon>Trombidioidea</taxon>
        <taxon>Trombidiidae</taxon>
        <taxon>Dinothrombium</taxon>
    </lineage>
</organism>